<feature type="region of interest" description="Disordered" evidence="2">
    <location>
        <begin position="208"/>
        <end position="231"/>
    </location>
</feature>
<dbReference type="Proteomes" id="UP001239083">
    <property type="component" value="Unassembled WGS sequence"/>
</dbReference>
<feature type="transmembrane region" description="Helical" evidence="3">
    <location>
        <begin position="6"/>
        <end position="24"/>
    </location>
</feature>
<keyword evidence="3" id="KW-0472">Membrane</keyword>
<reference evidence="5 6" key="1">
    <citation type="submission" date="2023-07" db="EMBL/GenBank/DDBJ databases">
        <title>Comparative genomics of wheat-associated soil bacteria to identify genetic determinants of phenazine resistance.</title>
        <authorList>
            <person name="Mouncey N."/>
        </authorList>
    </citation>
    <scope>NUCLEOTIDE SEQUENCE [LARGE SCALE GENOMIC DNA]</scope>
    <source>
        <strain evidence="5 6">V3I3</strain>
    </source>
</reference>
<feature type="transmembrane region" description="Helical" evidence="3">
    <location>
        <begin position="31"/>
        <end position="49"/>
    </location>
</feature>
<feature type="transmembrane region" description="Helical" evidence="3">
    <location>
        <begin position="177"/>
        <end position="200"/>
    </location>
</feature>
<keyword evidence="3" id="KW-1133">Transmembrane helix</keyword>
<feature type="transmembrane region" description="Helical" evidence="3">
    <location>
        <begin position="309"/>
        <end position="326"/>
    </location>
</feature>
<dbReference type="Pfam" id="PF00892">
    <property type="entry name" value="EamA"/>
    <property type="match status" value="1"/>
</dbReference>
<protein>
    <submittedName>
        <fullName evidence="5">Drug/metabolite transporter (DMT)-like permease</fullName>
    </submittedName>
</protein>
<keyword evidence="6" id="KW-1185">Reference proteome</keyword>
<evidence type="ECO:0000256" key="3">
    <source>
        <dbReference type="SAM" id="Phobius"/>
    </source>
</evidence>
<comment type="similarity">
    <text evidence="1">Belongs to the EamA transporter family.</text>
</comment>
<evidence type="ECO:0000256" key="1">
    <source>
        <dbReference type="ARBA" id="ARBA00007362"/>
    </source>
</evidence>
<dbReference type="EMBL" id="JAUSYY010000001">
    <property type="protein sequence ID" value="MDQ0893374.1"/>
    <property type="molecule type" value="Genomic_DNA"/>
</dbReference>
<dbReference type="RefSeq" id="WP_307039751.1">
    <property type="nucleotide sequence ID" value="NZ_JAUSYY010000001.1"/>
</dbReference>
<organism evidence="5 6">
    <name type="scientific">Agromyces ramosus</name>
    <dbReference type="NCBI Taxonomy" id="33879"/>
    <lineage>
        <taxon>Bacteria</taxon>
        <taxon>Bacillati</taxon>
        <taxon>Actinomycetota</taxon>
        <taxon>Actinomycetes</taxon>
        <taxon>Micrococcales</taxon>
        <taxon>Microbacteriaceae</taxon>
        <taxon>Agromyces</taxon>
    </lineage>
</organism>
<feature type="transmembrane region" description="Helical" evidence="3">
    <location>
        <begin position="147"/>
        <end position="165"/>
    </location>
</feature>
<gene>
    <name evidence="5" type="ORF">QFZ26_000929</name>
</gene>
<feature type="transmembrane region" description="Helical" evidence="3">
    <location>
        <begin position="114"/>
        <end position="135"/>
    </location>
</feature>
<sequence length="327" mass="33009">MLTAVFSLTGALVFGAADFLGGLAAKRVSSILATAVAALSGLIVLLAAYPVLGGAWSPHDMWWGVLSGLIGAVAISLLYACLAIGPMSILSPLTAVVSAVVPMLWGLLVAGERLAVLGYWALGVALVAVVLVGFVPEKGAVRPSPRGVLMAVGSGVAIGGFFITIDQTSDESGVVPLILNRGVTATIMFTVLGVLALAAVARARARSRQRTGEPTVAMAHGERMPHPAPAPDTLAMPPAPDPDPRRISDTAAGVRLAIACGVVDVVANTLLLLGIRAGDLSVAAVLGAMYPAGTILLAALVLKERIAPVQYVGLVLALAAAGMLAVA</sequence>
<dbReference type="InterPro" id="IPR037185">
    <property type="entry name" value="EmrE-like"/>
</dbReference>
<dbReference type="SUPFAM" id="SSF103481">
    <property type="entry name" value="Multidrug resistance efflux transporter EmrE"/>
    <property type="match status" value="1"/>
</dbReference>
<comment type="caution">
    <text evidence="5">The sequence shown here is derived from an EMBL/GenBank/DDBJ whole genome shotgun (WGS) entry which is preliminary data.</text>
</comment>
<accession>A0ABU0R5L1</accession>
<feature type="transmembrane region" description="Helical" evidence="3">
    <location>
        <begin position="89"/>
        <end position="108"/>
    </location>
</feature>
<evidence type="ECO:0000256" key="2">
    <source>
        <dbReference type="SAM" id="MobiDB-lite"/>
    </source>
</evidence>
<feature type="transmembrane region" description="Helical" evidence="3">
    <location>
        <begin position="281"/>
        <end position="302"/>
    </location>
</feature>
<proteinExistence type="inferred from homology"/>
<feature type="transmembrane region" description="Helical" evidence="3">
    <location>
        <begin position="254"/>
        <end position="275"/>
    </location>
</feature>
<dbReference type="Gene3D" id="1.10.3730.20">
    <property type="match status" value="1"/>
</dbReference>
<name>A0ABU0R5L1_9MICO</name>
<keyword evidence="3" id="KW-0812">Transmembrane</keyword>
<dbReference type="InterPro" id="IPR000620">
    <property type="entry name" value="EamA_dom"/>
</dbReference>
<feature type="transmembrane region" description="Helical" evidence="3">
    <location>
        <begin position="61"/>
        <end position="82"/>
    </location>
</feature>
<evidence type="ECO:0000259" key="4">
    <source>
        <dbReference type="Pfam" id="PF00892"/>
    </source>
</evidence>
<evidence type="ECO:0000313" key="6">
    <source>
        <dbReference type="Proteomes" id="UP001239083"/>
    </source>
</evidence>
<feature type="domain" description="EamA" evidence="4">
    <location>
        <begin position="254"/>
        <end position="324"/>
    </location>
</feature>
<evidence type="ECO:0000313" key="5">
    <source>
        <dbReference type="EMBL" id="MDQ0893374.1"/>
    </source>
</evidence>